<dbReference type="OrthoDB" id="243037at2759"/>
<dbReference type="RefSeq" id="XP_029225238.1">
    <property type="nucleotide sequence ID" value="XM_029374705.1"/>
</dbReference>
<comment type="caution">
    <text evidence="1">The sequence shown here is derived from an EMBL/GenBank/DDBJ whole genome shotgun (WGS) entry which is preliminary data.</text>
</comment>
<organism evidence="1 2">
    <name type="scientific">Trypanosoma conorhini</name>
    <dbReference type="NCBI Taxonomy" id="83891"/>
    <lineage>
        <taxon>Eukaryota</taxon>
        <taxon>Discoba</taxon>
        <taxon>Euglenozoa</taxon>
        <taxon>Kinetoplastea</taxon>
        <taxon>Metakinetoplastina</taxon>
        <taxon>Trypanosomatida</taxon>
        <taxon>Trypanosomatidae</taxon>
        <taxon>Trypanosoma</taxon>
    </lineage>
</organism>
<keyword evidence="2" id="KW-1185">Reference proteome</keyword>
<reference evidence="1 2" key="1">
    <citation type="journal article" date="2018" name="BMC Genomics">
        <title>Genomic comparison of Trypanosoma conorhini and Trypanosoma rangeli to Trypanosoma cruzi strains of high and low virulence.</title>
        <authorList>
            <person name="Bradwell K.R."/>
            <person name="Koparde V.N."/>
            <person name="Matveyev A.V."/>
            <person name="Serrano M.G."/>
            <person name="Alves J.M."/>
            <person name="Parikh H."/>
            <person name="Huang B."/>
            <person name="Lee V."/>
            <person name="Espinosa-Alvarez O."/>
            <person name="Ortiz P.A."/>
            <person name="Costa-Martins A.G."/>
            <person name="Teixeira M.M."/>
            <person name="Buck G.A."/>
        </authorList>
    </citation>
    <scope>NUCLEOTIDE SEQUENCE [LARGE SCALE GENOMIC DNA]</scope>
    <source>
        <strain evidence="1 2">025E</strain>
    </source>
</reference>
<accession>A0A422NIU6</accession>
<gene>
    <name evidence="1" type="ORF">Tco025E_07846</name>
</gene>
<sequence length="260" mass="29131">MPVRVLVALPPMDGPAVTEAVLEELTVSSSRLQQATRQRYPVACERPVLEGRWRGKWHRFAEEVAGLRCLLDTPLDYAEACGLWAHIAPNELRCCLVGEDPRVVRQADEDMGARLRERLLHKGTLHCFRDAALRAAQAEVGAGVSAGVNPAGAREGRVPLWLRRGRRATFTAPLWSRQRDVVFRFPHRGAKFLLYYHVLFVWLSHSWMGAVWPARASLGGAAPPAFFAFGFRFCVRAACRVCRPPTCGLRWTPLSLCLFC</sequence>
<evidence type="ECO:0000313" key="2">
    <source>
        <dbReference type="Proteomes" id="UP000284403"/>
    </source>
</evidence>
<dbReference type="GeneID" id="40321457"/>
<dbReference type="EMBL" id="MKKU01000638">
    <property type="protein sequence ID" value="RNF05386.1"/>
    <property type="molecule type" value="Genomic_DNA"/>
</dbReference>
<name>A0A422NIU6_9TRYP</name>
<evidence type="ECO:0000313" key="1">
    <source>
        <dbReference type="EMBL" id="RNF05386.1"/>
    </source>
</evidence>
<dbReference type="Proteomes" id="UP000284403">
    <property type="component" value="Unassembled WGS sequence"/>
</dbReference>
<proteinExistence type="predicted"/>
<protein>
    <submittedName>
        <fullName evidence="1">Uncharacterized protein</fullName>
    </submittedName>
</protein>
<dbReference type="AlphaFoldDB" id="A0A422NIU6"/>